<dbReference type="FunFam" id="3.30.460.30:FF:000001">
    <property type="entry name" value="Glutamyl-tRNA reductase"/>
    <property type="match status" value="1"/>
</dbReference>
<dbReference type="InterPro" id="IPR000343">
    <property type="entry name" value="4pyrrol_synth_GluRdtase"/>
</dbReference>
<protein>
    <recommendedName>
        <fullName evidence="3">glutamyl-tRNA reductase</fullName>
        <ecNumber evidence="3">1.2.1.70</ecNumber>
    </recommendedName>
</protein>
<feature type="binding site" evidence="10">
    <location>
        <begin position="181"/>
        <end position="186"/>
    </location>
    <ligand>
        <name>NADP(+)</name>
        <dbReference type="ChEBI" id="CHEBI:58349"/>
    </ligand>
</feature>
<reference evidence="15" key="1">
    <citation type="submission" date="2023-03" db="EMBL/GenBank/DDBJ databases">
        <authorList>
            <person name="Steffen K."/>
            <person name="Cardenas P."/>
        </authorList>
    </citation>
    <scope>NUCLEOTIDE SEQUENCE</scope>
</reference>
<dbReference type="PANTHER" id="PTHR43013">
    <property type="entry name" value="GLUTAMYL-TRNA REDUCTASE"/>
    <property type="match status" value="1"/>
</dbReference>
<evidence type="ECO:0000256" key="11">
    <source>
        <dbReference type="PIRSR" id="PIRSR000445-4"/>
    </source>
</evidence>
<comment type="similarity">
    <text evidence="2">Belongs to the glutamyl-tRNA reductase family.</text>
</comment>
<name>A0AA35SNZ3_GEOBA</name>
<organism evidence="15 16">
    <name type="scientific">Geodia barretti</name>
    <name type="common">Barrett's horny sponge</name>
    <dbReference type="NCBI Taxonomy" id="519541"/>
    <lineage>
        <taxon>Eukaryota</taxon>
        <taxon>Metazoa</taxon>
        <taxon>Porifera</taxon>
        <taxon>Demospongiae</taxon>
        <taxon>Heteroscleromorpha</taxon>
        <taxon>Tetractinellida</taxon>
        <taxon>Astrophorina</taxon>
        <taxon>Geodiidae</taxon>
        <taxon>Geodia</taxon>
    </lineage>
</organism>
<comment type="caution">
    <text evidence="15">The sequence shown here is derived from an EMBL/GenBank/DDBJ whole genome shotgun (WGS) entry which is preliminary data.</text>
</comment>
<feature type="domain" description="Glutamyl-tRNA reductase N-terminal" evidence="14">
    <location>
        <begin position="6"/>
        <end position="148"/>
    </location>
</feature>
<dbReference type="PIRSF" id="PIRSF000445">
    <property type="entry name" value="4pyrrol_synth_GluRdtase"/>
    <property type="match status" value="1"/>
</dbReference>
<evidence type="ECO:0000259" key="13">
    <source>
        <dbReference type="Pfam" id="PF01488"/>
    </source>
</evidence>
<evidence type="ECO:0000256" key="2">
    <source>
        <dbReference type="ARBA" id="ARBA00005916"/>
    </source>
</evidence>
<keyword evidence="4 10" id="KW-0521">NADP</keyword>
<dbReference type="HAMAP" id="MF_00087">
    <property type="entry name" value="Glu_tRNA_reductase"/>
    <property type="match status" value="1"/>
</dbReference>
<dbReference type="InterPro" id="IPR018214">
    <property type="entry name" value="GluRdtase_CS"/>
</dbReference>
<evidence type="ECO:0000313" key="16">
    <source>
        <dbReference type="Proteomes" id="UP001174909"/>
    </source>
</evidence>
<dbReference type="InterPro" id="IPR036343">
    <property type="entry name" value="GluRdtase_N_sf"/>
</dbReference>
<evidence type="ECO:0000256" key="7">
    <source>
        <dbReference type="ARBA" id="ARBA00047464"/>
    </source>
</evidence>
<dbReference type="FunFam" id="3.40.50.720:FF:000031">
    <property type="entry name" value="Glutamyl-tRNA reductase"/>
    <property type="match status" value="1"/>
</dbReference>
<dbReference type="PANTHER" id="PTHR43013:SF1">
    <property type="entry name" value="GLUTAMYL-TRNA REDUCTASE"/>
    <property type="match status" value="1"/>
</dbReference>
<evidence type="ECO:0000256" key="5">
    <source>
        <dbReference type="ARBA" id="ARBA00023002"/>
    </source>
</evidence>
<dbReference type="EMBL" id="CASHTH010002679">
    <property type="protein sequence ID" value="CAI8033600.1"/>
    <property type="molecule type" value="Genomic_DNA"/>
</dbReference>
<evidence type="ECO:0000256" key="6">
    <source>
        <dbReference type="ARBA" id="ARBA00023244"/>
    </source>
</evidence>
<feature type="domain" description="Quinate/shikimate 5-dehydrogenase/glutamyl-tRNA reductase" evidence="13">
    <location>
        <begin position="163"/>
        <end position="298"/>
    </location>
</feature>
<evidence type="ECO:0000259" key="14">
    <source>
        <dbReference type="Pfam" id="PF05201"/>
    </source>
</evidence>
<comment type="catalytic activity">
    <reaction evidence="7">
        <text>(S)-4-amino-5-oxopentanoate + tRNA(Glu) + NADP(+) = L-glutamyl-tRNA(Glu) + NADPH + H(+)</text>
        <dbReference type="Rhea" id="RHEA:12344"/>
        <dbReference type="Rhea" id="RHEA-COMP:9663"/>
        <dbReference type="Rhea" id="RHEA-COMP:9680"/>
        <dbReference type="ChEBI" id="CHEBI:15378"/>
        <dbReference type="ChEBI" id="CHEBI:57501"/>
        <dbReference type="ChEBI" id="CHEBI:57783"/>
        <dbReference type="ChEBI" id="CHEBI:58349"/>
        <dbReference type="ChEBI" id="CHEBI:78442"/>
        <dbReference type="ChEBI" id="CHEBI:78520"/>
        <dbReference type="EC" id="1.2.1.70"/>
    </reaction>
</comment>
<dbReference type="AlphaFoldDB" id="A0AA35SNZ3"/>
<accession>A0AA35SNZ3</accession>
<evidence type="ECO:0000256" key="4">
    <source>
        <dbReference type="ARBA" id="ARBA00022857"/>
    </source>
</evidence>
<evidence type="ECO:0000256" key="1">
    <source>
        <dbReference type="ARBA" id="ARBA00005059"/>
    </source>
</evidence>
<dbReference type="EC" id="1.2.1.70" evidence="3"/>
<keyword evidence="16" id="KW-1185">Reference proteome</keyword>
<dbReference type="GO" id="GO:0006783">
    <property type="term" value="P:heme biosynthetic process"/>
    <property type="evidence" value="ECO:0007669"/>
    <property type="project" value="UniProtKB-ARBA"/>
</dbReference>
<feature type="compositionally biased region" description="Basic and acidic residues" evidence="12">
    <location>
        <begin position="306"/>
        <end position="322"/>
    </location>
</feature>
<evidence type="ECO:0000256" key="8">
    <source>
        <dbReference type="PIRSR" id="PIRSR000445-1"/>
    </source>
</evidence>
<feature type="binding site" evidence="9">
    <location>
        <position position="112"/>
    </location>
    <ligand>
        <name>substrate</name>
    </ligand>
</feature>
<dbReference type="Proteomes" id="UP001174909">
    <property type="component" value="Unassembled WGS sequence"/>
</dbReference>
<dbReference type="InterPro" id="IPR036291">
    <property type="entry name" value="NAD(P)-bd_dom_sf"/>
</dbReference>
<dbReference type="InterPro" id="IPR006151">
    <property type="entry name" value="Shikm_DH/Glu-tRNA_Rdtase"/>
</dbReference>
<dbReference type="NCBIfam" id="TIGR01035">
    <property type="entry name" value="hemA"/>
    <property type="match status" value="1"/>
</dbReference>
<sequence>MSIGLLGLNHTTAPVEVRERFAVTGEEAEVLARKLMQRDSLHEALVLSTCNRVEFLVSGEQLQPVREFLEDLQPQDEHFFYNYSDRKAVRHLFRVASSLDSMVVGEPEILGQVKDAYQHAKDAGTIRGPLELLLTHTFRVARRVRNETAVGKMAVSVSYVAVELARKIFGDLDGLSVLLIGAGEVAESAAQHLHAAGASQLYVANRTYEKACELAQRLEATAVEFDRLLEMLQSVNILISSTSSRDYILTKQTAEGVIASRRNRPIFLVDIAVPRDIDPQINEVDNMLVYDIDDLQQVAAANQKQRSREAVPRKRHIDERKHETPEKVCCARGLRTDDVAPTIVSIASTRGWRRSVKVSSSVMVQNWMVCHQTSRKQLILDPRYHQQAGTSLDQTCQTECCRSKGGYED</sequence>
<keyword evidence="6" id="KW-0627">Porphyrin biosynthesis</keyword>
<feature type="binding site" evidence="9">
    <location>
        <position position="101"/>
    </location>
    <ligand>
        <name>substrate</name>
    </ligand>
</feature>
<dbReference type="GO" id="GO:0008883">
    <property type="term" value="F:glutamyl-tRNA reductase activity"/>
    <property type="evidence" value="ECO:0007669"/>
    <property type="project" value="UniProtKB-EC"/>
</dbReference>
<dbReference type="CDD" id="cd05213">
    <property type="entry name" value="NAD_bind_Glutamyl_tRNA_reduct"/>
    <property type="match status" value="1"/>
</dbReference>
<feature type="region of interest" description="Disordered" evidence="12">
    <location>
        <begin position="301"/>
        <end position="322"/>
    </location>
</feature>
<dbReference type="GO" id="GO:0050661">
    <property type="term" value="F:NADP binding"/>
    <property type="evidence" value="ECO:0007669"/>
    <property type="project" value="InterPro"/>
</dbReference>
<comment type="pathway">
    <text evidence="1">Porphyrin-containing compound metabolism; protoporphyrin-IX biosynthesis; 5-aminolevulinate from L-glutamyl-tRNA(Glu): step 1/2.</text>
</comment>
<dbReference type="PROSITE" id="PS00747">
    <property type="entry name" value="GLUTR"/>
    <property type="match status" value="1"/>
</dbReference>
<dbReference type="SUPFAM" id="SSF51735">
    <property type="entry name" value="NAD(P)-binding Rossmann-fold domains"/>
    <property type="match status" value="1"/>
</dbReference>
<keyword evidence="5" id="KW-0560">Oxidoreductase</keyword>
<evidence type="ECO:0000313" key="15">
    <source>
        <dbReference type="EMBL" id="CAI8033600.1"/>
    </source>
</evidence>
<gene>
    <name evidence="15" type="ORF">GBAR_LOCUS18955</name>
</gene>
<proteinExistence type="inferred from homology"/>
<dbReference type="SUPFAM" id="SSF69742">
    <property type="entry name" value="Glutamyl tRNA-reductase catalytic, N-terminal domain"/>
    <property type="match status" value="1"/>
</dbReference>
<feature type="binding site" evidence="9">
    <location>
        <begin position="49"/>
        <end position="52"/>
    </location>
    <ligand>
        <name>substrate</name>
    </ligand>
</feature>
<evidence type="ECO:0000256" key="12">
    <source>
        <dbReference type="SAM" id="MobiDB-lite"/>
    </source>
</evidence>
<feature type="active site" description="Nucleophile" evidence="8">
    <location>
        <position position="50"/>
    </location>
</feature>
<evidence type="ECO:0000256" key="3">
    <source>
        <dbReference type="ARBA" id="ARBA00012970"/>
    </source>
</evidence>
<dbReference type="Gene3D" id="3.40.50.720">
    <property type="entry name" value="NAD(P)-binding Rossmann-like Domain"/>
    <property type="match status" value="1"/>
</dbReference>
<dbReference type="Gene3D" id="3.30.460.30">
    <property type="entry name" value="Glutamyl-tRNA reductase, N-terminal domain"/>
    <property type="match status" value="1"/>
</dbReference>
<dbReference type="Pfam" id="PF05201">
    <property type="entry name" value="GlutR_N"/>
    <property type="match status" value="1"/>
</dbReference>
<evidence type="ECO:0000256" key="9">
    <source>
        <dbReference type="PIRSR" id="PIRSR000445-2"/>
    </source>
</evidence>
<dbReference type="InterPro" id="IPR015895">
    <property type="entry name" value="4pyrrol_synth_GluRdtase_N"/>
</dbReference>
<feature type="binding site" evidence="9">
    <location>
        <begin position="106"/>
        <end position="108"/>
    </location>
    <ligand>
        <name>substrate</name>
    </ligand>
</feature>
<dbReference type="Pfam" id="PF01488">
    <property type="entry name" value="Shikimate_DH"/>
    <property type="match status" value="1"/>
</dbReference>
<feature type="site" description="Important for activity" evidence="11">
    <location>
        <position position="91"/>
    </location>
</feature>
<evidence type="ECO:0000256" key="10">
    <source>
        <dbReference type="PIRSR" id="PIRSR000445-3"/>
    </source>
</evidence>